<dbReference type="SUPFAM" id="SSF55729">
    <property type="entry name" value="Acyl-CoA N-acyltransferases (Nat)"/>
    <property type="match status" value="1"/>
</dbReference>
<dbReference type="PROSITE" id="PS51186">
    <property type="entry name" value="GNAT"/>
    <property type="match status" value="1"/>
</dbReference>
<protein>
    <submittedName>
        <fullName evidence="2">GNAT family acetyltransferase</fullName>
    </submittedName>
</protein>
<dbReference type="PATRIC" id="fig|466.6.peg.336"/>
<dbReference type="InterPro" id="IPR041496">
    <property type="entry name" value="YitH/HolE_GNAT"/>
</dbReference>
<comment type="caution">
    <text evidence="2">The sequence shown here is derived from an EMBL/GenBank/DDBJ whole genome shotgun (WGS) entry which is preliminary data.</text>
</comment>
<dbReference type="PANTHER" id="PTHR47237">
    <property type="entry name" value="SLL0310 PROTEIN"/>
    <property type="match status" value="1"/>
</dbReference>
<organism evidence="2 3">
    <name type="scientific">Legionella maceachernii</name>
    <dbReference type="NCBI Taxonomy" id="466"/>
    <lineage>
        <taxon>Bacteria</taxon>
        <taxon>Pseudomonadati</taxon>
        <taxon>Pseudomonadota</taxon>
        <taxon>Gammaproteobacteria</taxon>
        <taxon>Legionellales</taxon>
        <taxon>Legionellaceae</taxon>
        <taxon>Legionella</taxon>
    </lineage>
</organism>
<dbReference type="PANTHER" id="PTHR47237:SF1">
    <property type="entry name" value="SLL0310 PROTEIN"/>
    <property type="match status" value="1"/>
</dbReference>
<dbReference type="CDD" id="cd04301">
    <property type="entry name" value="NAT_SF"/>
    <property type="match status" value="1"/>
</dbReference>
<sequence>MNLEICPIQKEELGLLMQEEACKEGWSYSAEDVEFYFNCPQNQICVVKINHRLAGCVILHASSSLIRNKPLYSAGFFLVREQYRGQKVGSFLWQKAITEKLPEHAFVCFHSVPRAVDYYAKQGFKQTPLTNRCLILESKKMDQLAVGSTQPLWTEGTLRILHGSAKEDINAYTNRQFVGTAGKGFREFIQQWIKRPDAIAIGYYSQDRLQGYGIATCCGYQSNQQSYRISPLYAMDTNIAQAILKGLVNTLAENGFQHIELNTLVTIETSFAKLLYEMGFREAGKNFVVCNYPDWVTTTIPLLNQIFCSIPLEYPHEATSG</sequence>
<evidence type="ECO:0000313" key="3">
    <source>
        <dbReference type="Proteomes" id="UP000054908"/>
    </source>
</evidence>
<feature type="domain" description="N-acetyltransferase" evidence="1">
    <location>
        <begin position="3"/>
        <end position="142"/>
    </location>
</feature>
<dbReference type="GO" id="GO:0016747">
    <property type="term" value="F:acyltransferase activity, transferring groups other than amino-acyl groups"/>
    <property type="evidence" value="ECO:0007669"/>
    <property type="project" value="InterPro"/>
</dbReference>
<dbReference type="EMBL" id="LNYL01000007">
    <property type="protein sequence ID" value="KTD31258.1"/>
    <property type="molecule type" value="Genomic_DNA"/>
</dbReference>
<dbReference type="STRING" id="466.Lmac_0312"/>
<dbReference type="Gene3D" id="3.40.630.90">
    <property type="match status" value="1"/>
</dbReference>
<accession>A0A0W0WFY9</accession>
<dbReference type="InterPro" id="IPR016181">
    <property type="entry name" value="Acyl_CoA_acyltransferase"/>
</dbReference>
<dbReference type="AlphaFoldDB" id="A0A0W0WFY9"/>
<name>A0A0W0WFY9_9GAMM</name>
<proteinExistence type="predicted"/>
<dbReference type="InterPro" id="IPR052729">
    <property type="entry name" value="Acyl/Acetyltrans_Enzymes"/>
</dbReference>
<keyword evidence="3" id="KW-1185">Reference proteome</keyword>
<keyword evidence="2" id="KW-0808">Transferase</keyword>
<dbReference type="Pfam" id="PF00583">
    <property type="entry name" value="Acetyltransf_1"/>
    <property type="match status" value="1"/>
</dbReference>
<evidence type="ECO:0000313" key="2">
    <source>
        <dbReference type="EMBL" id="KTD31258.1"/>
    </source>
</evidence>
<dbReference type="InterPro" id="IPR000182">
    <property type="entry name" value="GNAT_dom"/>
</dbReference>
<evidence type="ECO:0000259" key="1">
    <source>
        <dbReference type="PROSITE" id="PS51186"/>
    </source>
</evidence>
<dbReference type="Gene3D" id="3.40.630.30">
    <property type="match status" value="1"/>
</dbReference>
<gene>
    <name evidence="2" type="ORF">Lmac_0312</name>
</gene>
<dbReference type="Pfam" id="PF18014">
    <property type="entry name" value="Acetyltransf_18"/>
    <property type="match status" value="1"/>
</dbReference>
<dbReference type="Proteomes" id="UP000054908">
    <property type="component" value="Unassembled WGS sequence"/>
</dbReference>
<reference evidence="2 3" key="1">
    <citation type="submission" date="2015-11" db="EMBL/GenBank/DDBJ databases">
        <title>Genomic analysis of 38 Legionella species identifies large and diverse effector repertoires.</title>
        <authorList>
            <person name="Burstein D."/>
            <person name="Amaro F."/>
            <person name="Zusman T."/>
            <person name="Lifshitz Z."/>
            <person name="Cohen O."/>
            <person name="Gilbert J.A."/>
            <person name="Pupko T."/>
            <person name="Shuman H.A."/>
            <person name="Segal G."/>
        </authorList>
    </citation>
    <scope>NUCLEOTIDE SEQUENCE [LARGE SCALE GENOMIC DNA]</scope>
    <source>
        <strain evidence="2 3">PX-1-G2-E2</strain>
    </source>
</reference>